<dbReference type="Pfam" id="PF11751">
    <property type="entry name" value="PorP_SprF"/>
    <property type="match status" value="1"/>
</dbReference>
<evidence type="ECO:0000313" key="2">
    <source>
        <dbReference type="Proteomes" id="UP000559010"/>
    </source>
</evidence>
<keyword evidence="2" id="KW-1185">Reference proteome</keyword>
<sequence>MLNYLGNIFVSVVFCITLVFLSGKVSMCIAQNGPFTQYLNNEFILNPAYAGADDALSLTAIYRSQWSNIEGMPVTQTLSGHSLIKNNNSGVGATITHDQIGIHRNITAVGAYSYRINLSNDRYLALGFQAGIKNIQSNYTQLSQYAQNPLDPKIANADFNYTRFDLGLGLLYTSEKFKLGISLPSYNTSKDKESDSLTYNFDESKYFLLTSYKIEMSSSLNIYPGILINYTAGLPITYDVNIQGELREVLTIGFSYRHQTSLNFLLQAVILPQLRIGYAYDYPSGKNALFDKESNELMLNYIFKHKKSKVINPR</sequence>
<name>A0A848J1B6_9BACT</name>
<organism evidence="1 2">
    <name type="scientific">Marinigracilibium pacificum</name>
    <dbReference type="NCBI Taxonomy" id="2729599"/>
    <lineage>
        <taxon>Bacteria</taxon>
        <taxon>Pseudomonadati</taxon>
        <taxon>Bacteroidota</taxon>
        <taxon>Cytophagia</taxon>
        <taxon>Cytophagales</taxon>
        <taxon>Flammeovirgaceae</taxon>
        <taxon>Marinigracilibium</taxon>
    </lineage>
</organism>
<dbReference type="AlphaFoldDB" id="A0A848J1B6"/>
<proteinExistence type="predicted"/>
<reference evidence="1 2" key="1">
    <citation type="submission" date="2020-04" db="EMBL/GenBank/DDBJ databases">
        <title>Flammeovirgaceae bacterium KN852 isolated from deep sea.</title>
        <authorList>
            <person name="Zhang D.-C."/>
        </authorList>
    </citation>
    <scope>NUCLEOTIDE SEQUENCE [LARGE SCALE GENOMIC DNA]</scope>
    <source>
        <strain evidence="1 2">KN852</strain>
    </source>
</reference>
<dbReference type="NCBIfam" id="TIGR03519">
    <property type="entry name" value="T9SS_PorP_fam"/>
    <property type="match status" value="1"/>
</dbReference>
<protein>
    <submittedName>
        <fullName evidence="1">PorP/SprF family type IX secretion system membrane protein</fullName>
    </submittedName>
</protein>
<dbReference type="InterPro" id="IPR019861">
    <property type="entry name" value="PorP/SprF_Bacteroidetes"/>
</dbReference>
<evidence type="ECO:0000313" key="1">
    <source>
        <dbReference type="EMBL" id="NMM49606.1"/>
    </source>
</evidence>
<gene>
    <name evidence="1" type="ORF">HH304_14450</name>
</gene>
<dbReference type="RefSeq" id="WP_169682882.1">
    <property type="nucleotide sequence ID" value="NZ_JABBNU010000009.1"/>
</dbReference>
<accession>A0A848J1B6</accession>
<dbReference type="EMBL" id="JABBNU010000009">
    <property type="protein sequence ID" value="NMM49606.1"/>
    <property type="molecule type" value="Genomic_DNA"/>
</dbReference>
<dbReference type="Proteomes" id="UP000559010">
    <property type="component" value="Unassembled WGS sequence"/>
</dbReference>
<comment type="caution">
    <text evidence="1">The sequence shown here is derived from an EMBL/GenBank/DDBJ whole genome shotgun (WGS) entry which is preliminary data.</text>
</comment>